<proteinExistence type="inferred from homology"/>
<keyword evidence="3 11" id="KW-0378">Hydrolase</keyword>
<feature type="coiled-coil region" evidence="12">
    <location>
        <begin position="620"/>
        <end position="654"/>
    </location>
</feature>
<dbReference type="GO" id="GO:0003677">
    <property type="term" value="F:DNA binding"/>
    <property type="evidence" value="ECO:0007669"/>
    <property type="project" value="UniProtKB-KW"/>
</dbReference>
<name>A0A9X6LE04_BACUH</name>
<dbReference type="InterPro" id="IPR027417">
    <property type="entry name" value="P-loop_NTPase"/>
</dbReference>
<dbReference type="GO" id="GO:0033202">
    <property type="term" value="C:DNA helicase complex"/>
    <property type="evidence" value="ECO:0007669"/>
    <property type="project" value="TreeGrafter"/>
</dbReference>
<dbReference type="FunFam" id="1.10.486.10:FF:000014">
    <property type="entry name" value="DNA helicase"/>
    <property type="match status" value="1"/>
</dbReference>
<dbReference type="GO" id="GO:0016787">
    <property type="term" value="F:hydrolase activity"/>
    <property type="evidence" value="ECO:0007669"/>
    <property type="project" value="UniProtKB-UniRule"/>
</dbReference>
<keyword evidence="12" id="KW-0175">Coiled coil</keyword>
<gene>
    <name evidence="15" type="ORF">BK716_27985</name>
</gene>
<dbReference type="PANTHER" id="PTHR11070">
    <property type="entry name" value="UVRD / RECB / PCRA DNA HELICASE FAMILY MEMBER"/>
    <property type="match status" value="1"/>
</dbReference>
<comment type="caution">
    <text evidence="15">The sequence shown here is derived from an EMBL/GenBank/DDBJ whole genome shotgun (WGS) entry which is preliminary data.</text>
</comment>
<dbReference type="Gene3D" id="1.10.10.160">
    <property type="match status" value="1"/>
</dbReference>
<keyword evidence="2 11" id="KW-0547">Nucleotide-binding</keyword>
<evidence type="ECO:0000313" key="15">
    <source>
        <dbReference type="EMBL" id="OUB42686.1"/>
    </source>
</evidence>
<dbReference type="GO" id="GO:0005524">
    <property type="term" value="F:ATP binding"/>
    <property type="evidence" value="ECO:0007669"/>
    <property type="project" value="UniProtKB-UniRule"/>
</dbReference>
<evidence type="ECO:0000256" key="3">
    <source>
        <dbReference type="ARBA" id="ARBA00022801"/>
    </source>
</evidence>
<evidence type="ECO:0000313" key="16">
    <source>
        <dbReference type="Proteomes" id="UP000194816"/>
    </source>
</evidence>
<dbReference type="Proteomes" id="UP000194816">
    <property type="component" value="Unassembled WGS sequence"/>
</dbReference>
<evidence type="ECO:0000256" key="8">
    <source>
        <dbReference type="ARBA" id="ARBA00034617"/>
    </source>
</evidence>
<keyword evidence="5 11" id="KW-0067">ATP-binding</keyword>
<feature type="domain" description="UvrD-like helicase ATP-binding" evidence="13">
    <location>
        <begin position="49"/>
        <end position="323"/>
    </location>
</feature>
<dbReference type="InterPro" id="IPR000212">
    <property type="entry name" value="DNA_helicase_UvrD/REP"/>
</dbReference>
<dbReference type="SUPFAM" id="SSF52540">
    <property type="entry name" value="P-loop containing nucleoside triphosphate hydrolases"/>
    <property type="match status" value="1"/>
</dbReference>
<dbReference type="Pfam" id="PF00580">
    <property type="entry name" value="UvrD-helicase"/>
    <property type="match status" value="1"/>
</dbReference>
<evidence type="ECO:0000259" key="14">
    <source>
        <dbReference type="PROSITE" id="PS51217"/>
    </source>
</evidence>
<keyword evidence="7" id="KW-0413">Isomerase</keyword>
<dbReference type="CDD" id="cd18807">
    <property type="entry name" value="SF1_C_UvrD"/>
    <property type="match status" value="1"/>
</dbReference>
<dbReference type="GO" id="GO:0043138">
    <property type="term" value="F:3'-5' DNA helicase activity"/>
    <property type="evidence" value="ECO:0007669"/>
    <property type="project" value="UniProtKB-EC"/>
</dbReference>
<evidence type="ECO:0000259" key="13">
    <source>
        <dbReference type="PROSITE" id="PS51198"/>
    </source>
</evidence>
<evidence type="ECO:0000256" key="1">
    <source>
        <dbReference type="ARBA" id="ARBA00009922"/>
    </source>
</evidence>
<dbReference type="InterPro" id="IPR014017">
    <property type="entry name" value="DNA_helicase_UvrD-like_C"/>
</dbReference>
<dbReference type="GO" id="GO:0005829">
    <property type="term" value="C:cytosol"/>
    <property type="evidence" value="ECO:0007669"/>
    <property type="project" value="TreeGrafter"/>
</dbReference>
<evidence type="ECO:0000256" key="7">
    <source>
        <dbReference type="ARBA" id="ARBA00023235"/>
    </source>
</evidence>
<dbReference type="EMBL" id="MOOK01000213">
    <property type="protein sequence ID" value="OUB42686.1"/>
    <property type="molecule type" value="Genomic_DNA"/>
</dbReference>
<dbReference type="PANTHER" id="PTHR11070:SF2">
    <property type="entry name" value="ATP-DEPENDENT DNA HELICASE SRS2"/>
    <property type="match status" value="1"/>
</dbReference>
<dbReference type="Gene3D" id="3.40.50.300">
    <property type="entry name" value="P-loop containing nucleotide triphosphate hydrolases"/>
    <property type="match status" value="2"/>
</dbReference>
<dbReference type="Pfam" id="PF13361">
    <property type="entry name" value="UvrD_C"/>
    <property type="match status" value="1"/>
</dbReference>
<comment type="catalytic activity">
    <reaction evidence="10">
        <text>ATP + H2O = ADP + phosphate + H(+)</text>
        <dbReference type="Rhea" id="RHEA:13065"/>
        <dbReference type="ChEBI" id="CHEBI:15377"/>
        <dbReference type="ChEBI" id="CHEBI:15378"/>
        <dbReference type="ChEBI" id="CHEBI:30616"/>
        <dbReference type="ChEBI" id="CHEBI:43474"/>
        <dbReference type="ChEBI" id="CHEBI:456216"/>
        <dbReference type="EC" id="5.6.2.4"/>
    </reaction>
</comment>
<dbReference type="InterPro" id="IPR014016">
    <property type="entry name" value="UvrD-like_ATP-bd"/>
</dbReference>
<comment type="catalytic activity">
    <reaction evidence="8">
        <text>Couples ATP hydrolysis with the unwinding of duplex DNA by translocating in the 3'-5' direction.</text>
        <dbReference type="EC" id="5.6.2.4"/>
    </reaction>
</comment>
<organism evidence="15 16">
    <name type="scientific">Bacillus thuringiensis subsp. higo</name>
    <dbReference type="NCBI Taxonomy" id="132266"/>
    <lineage>
        <taxon>Bacteria</taxon>
        <taxon>Bacillati</taxon>
        <taxon>Bacillota</taxon>
        <taxon>Bacilli</taxon>
        <taxon>Bacillales</taxon>
        <taxon>Bacillaceae</taxon>
        <taxon>Bacillus</taxon>
        <taxon>Bacillus cereus group</taxon>
    </lineage>
</organism>
<dbReference type="PROSITE" id="PS51198">
    <property type="entry name" value="UVRD_HELICASE_ATP_BIND"/>
    <property type="match status" value="1"/>
</dbReference>
<evidence type="ECO:0000256" key="9">
    <source>
        <dbReference type="ARBA" id="ARBA00034808"/>
    </source>
</evidence>
<comment type="similarity">
    <text evidence="1">Belongs to the helicase family. UvrD subfamily.</text>
</comment>
<feature type="binding site" evidence="11">
    <location>
        <begin position="70"/>
        <end position="77"/>
    </location>
    <ligand>
        <name>ATP</name>
        <dbReference type="ChEBI" id="CHEBI:30616"/>
    </ligand>
</feature>
<dbReference type="GO" id="GO:0000725">
    <property type="term" value="P:recombinational repair"/>
    <property type="evidence" value="ECO:0007669"/>
    <property type="project" value="TreeGrafter"/>
</dbReference>
<evidence type="ECO:0000256" key="12">
    <source>
        <dbReference type="SAM" id="Coils"/>
    </source>
</evidence>
<evidence type="ECO:0000256" key="4">
    <source>
        <dbReference type="ARBA" id="ARBA00022806"/>
    </source>
</evidence>
<evidence type="ECO:0000256" key="6">
    <source>
        <dbReference type="ARBA" id="ARBA00023125"/>
    </source>
</evidence>
<protein>
    <recommendedName>
        <fullName evidence="9">DNA 3'-5' helicase</fullName>
        <ecNumber evidence="9">5.6.2.4</ecNumber>
    </recommendedName>
</protein>
<dbReference type="CDD" id="cd17932">
    <property type="entry name" value="DEXQc_UvrD"/>
    <property type="match status" value="1"/>
</dbReference>
<dbReference type="RefSeq" id="WP_088115493.1">
    <property type="nucleotide sequence ID" value="NZ_MOOK01000213.1"/>
</dbReference>
<evidence type="ECO:0000256" key="5">
    <source>
        <dbReference type="ARBA" id="ARBA00022840"/>
    </source>
</evidence>
<evidence type="ECO:0000256" key="10">
    <source>
        <dbReference type="ARBA" id="ARBA00048988"/>
    </source>
</evidence>
<evidence type="ECO:0000256" key="2">
    <source>
        <dbReference type="ARBA" id="ARBA00022741"/>
    </source>
</evidence>
<dbReference type="InterPro" id="IPR013986">
    <property type="entry name" value="DExx_box_DNA_helicase_dom_sf"/>
</dbReference>
<feature type="domain" description="UvrD-like helicase C-terminal" evidence="14">
    <location>
        <begin position="324"/>
        <end position="601"/>
    </location>
</feature>
<sequence length="695" mass="80515">MTQEKFSQKSLTHADIPRATYHIPKTSTHLIMEEDVDAAYFRALEQQNVFLNEKQLEAVRTTEGPVLTLAGAGSGKTSVLTTRVGYLVNVKQVHPRNILLLTFTQKAAEEIRSRVAKLPGMNHAASSYVVAGTFHSVFLKLLRSQGYNQQILANEKHKQIMIKKILKELRLKDDYDAETMLAMISLEKNKLNRPKDVKAKTPVEQEFKEVYERFEEVKQRYNYIDFDDILLETYYMLENNAPLLTQLQQRFHYIEVDEFQDTSYAQYEIVKLLATPRNNLFIAGDDDQAIYGWRGASHQIILSFPKEFDNTTIIALNTNYRSNPFIVGLGNEVIKLNQERFDKELYSVREEGVQPFYARPATTLDEANQILQLIQEKVDSGERNYKDFCLLYRTHSVSRSLLDQLTIHKIPFIKHGASQSFYEHSLIKPVLDHLRLVIEPFRLESLSNILPTMYIGRDDCISFIEREQWKYGEGRFPSLLHFLLLNPSLKPFQVKKVNERIDFIKFIKELEPKKALKEIIHGKGKYLEYLQSNDRSSFTMHKDIQEEMLEELMESATRFTDIPAYLQFIDEAIQGQKEMEALKTMPQKDAVSLMSIHNAKGLEFPCVFLLGASDGILPHTSSLKDANDRVTETSEALEEERRLLYVAITRAKEELYISSPQFFRGKKLDISRFLYTVRKDLPEKTSTKYDVHPNC</sequence>
<dbReference type="AlphaFoldDB" id="A0A9X6LE04"/>
<reference evidence="15 16" key="1">
    <citation type="submission" date="2016-10" db="EMBL/GenBank/DDBJ databases">
        <title>Comparative genomics of Bacillus thuringiensis reveals a path to pathogens against multiple invertebrate hosts.</title>
        <authorList>
            <person name="Zheng J."/>
            <person name="Gao Q."/>
            <person name="Liu H."/>
            <person name="Peng D."/>
            <person name="Ruan L."/>
            <person name="Sun M."/>
        </authorList>
    </citation>
    <scope>NUCLEOTIDE SEQUENCE [LARGE SCALE GENOMIC DNA]</scope>
    <source>
        <strain evidence="15">BGSC 4AU1</strain>
    </source>
</reference>
<evidence type="ECO:0000256" key="11">
    <source>
        <dbReference type="PROSITE-ProRule" id="PRU00560"/>
    </source>
</evidence>
<dbReference type="EC" id="5.6.2.4" evidence="9"/>
<accession>A0A9X6LE04</accession>
<dbReference type="PROSITE" id="PS51217">
    <property type="entry name" value="UVRD_HELICASE_CTER"/>
    <property type="match status" value="1"/>
</dbReference>
<keyword evidence="4 11" id="KW-0347">Helicase</keyword>
<dbReference type="Gene3D" id="1.10.486.10">
    <property type="entry name" value="PCRA, domain 4"/>
    <property type="match status" value="1"/>
</dbReference>
<keyword evidence="6" id="KW-0238">DNA-binding</keyword>